<protein>
    <submittedName>
        <fullName evidence="2">Uncharacterized protein</fullName>
    </submittedName>
</protein>
<accession>A0A8J2ZDZ4</accession>
<comment type="caution">
    <text evidence="2">The sequence shown here is derived from an EMBL/GenBank/DDBJ whole genome shotgun (WGS) entry which is preliminary data.</text>
</comment>
<evidence type="ECO:0000313" key="3">
    <source>
        <dbReference type="Proteomes" id="UP000597507"/>
    </source>
</evidence>
<dbReference type="EMBL" id="BMKS01000013">
    <property type="protein sequence ID" value="GGG44825.1"/>
    <property type="molecule type" value="Genomic_DNA"/>
</dbReference>
<proteinExistence type="predicted"/>
<gene>
    <name evidence="2" type="ORF">GCM10010964_35260</name>
</gene>
<dbReference type="AlphaFoldDB" id="A0A8J2ZDZ4"/>
<organism evidence="2 3">
    <name type="scientific">Caldovatus sediminis</name>
    <dbReference type="NCBI Taxonomy" id="2041189"/>
    <lineage>
        <taxon>Bacteria</taxon>
        <taxon>Pseudomonadati</taxon>
        <taxon>Pseudomonadota</taxon>
        <taxon>Alphaproteobacteria</taxon>
        <taxon>Acetobacterales</taxon>
        <taxon>Roseomonadaceae</taxon>
        <taxon>Caldovatus</taxon>
    </lineage>
</organism>
<name>A0A8J2ZDZ4_9PROT</name>
<dbReference type="RefSeq" id="WP_188902647.1">
    <property type="nucleotide sequence ID" value="NZ_BMKS01000013.1"/>
</dbReference>
<dbReference type="Proteomes" id="UP000597507">
    <property type="component" value="Unassembled WGS sequence"/>
</dbReference>
<reference evidence="2 3" key="1">
    <citation type="journal article" date="2014" name="Int. J. Syst. Evol. Microbiol.">
        <title>Complete genome sequence of Corynebacterium casei LMG S-19264T (=DSM 44701T), isolated from a smear-ripened cheese.</title>
        <authorList>
            <consortium name="US DOE Joint Genome Institute (JGI-PGF)"/>
            <person name="Walter F."/>
            <person name="Albersmeier A."/>
            <person name="Kalinowski J."/>
            <person name="Ruckert C."/>
        </authorList>
    </citation>
    <scope>NUCLEOTIDE SEQUENCE [LARGE SCALE GENOMIC DNA]</scope>
    <source>
        <strain evidence="2 3">CGMCC 1.16330</strain>
    </source>
</reference>
<sequence>MIYATATAEAAPTRFARTTPEGGTIWRTDYFGPTPSQKGSNSVDPDAPNTNEYVEPAPGEVRPPQAFLVEQDPRAIVHPHFHFVDQFQVVVDGIGTIGKHPIKPIMAHFAGACTAYGPITPGAEGLRYFTLRASADDTGAQFLPAARGKMRKGPKRYVLADPLLPSEPAALRARREAAVEVALREPDGLAILMLRVPPGGRLDAPDPATGAGQSMIVTAGTILHGGKVLDRLSALFVTADEPPLAVRAGPEGAELLVLQYPRRIEPAAADA</sequence>
<keyword evidence="3" id="KW-1185">Reference proteome</keyword>
<feature type="region of interest" description="Disordered" evidence="1">
    <location>
        <begin position="13"/>
        <end position="53"/>
    </location>
</feature>
<evidence type="ECO:0000256" key="1">
    <source>
        <dbReference type="SAM" id="MobiDB-lite"/>
    </source>
</evidence>
<feature type="compositionally biased region" description="Polar residues" evidence="1">
    <location>
        <begin position="34"/>
        <end position="52"/>
    </location>
</feature>
<evidence type="ECO:0000313" key="2">
    <source>
        <dbReference type="EMBL" id="GGG44825.1"/>
    </source>
</evidence>